<proteinExistence type="predicted"/>
<sequence>MVTNFQHRADPLKRHACVQAIVRFVDGNVRTFYSRDIDAHGVASKQWKYQNLGYWVQYWKYRIENELPEGWKGRVLEGAIFHSFDGNRGDRIAQWDRNKGWQYS</sequence>
<evidence type="ECO:0000313" key="2">
    <source>
        <dbReference type="Proteomes" id="UP001596106"/>
    </source>
</evidence>
<dbReference type="RefSeq" id="WP_379851347.1">
    <property type="nucleotide sequence ID" value="NZ_JBHSMA010000021.1"/>
</dbReference>
<organism evidence="1 2">
    <name type="scientific">Larkinella bovis</name>
    <dbReference type="NCBI Taxonomy" id="683041"/>
    <lineage>
        <taxon>Bacteria</taxon>
        <taxon>Pseudomonadati</taxon>
        <taxon>Bacteroidota</taxon>
        <taxon>Cytophagia</taxon>
        <taxon>Cytophagales</taxon>
        <taxon>Spirosomataceae</taxon>
        <taxon>Larkinella</taxon>
    </lineage>
</organism>
<name>A0ABW0IHW8_9BACT</name>
<dbReference type="EMBL" id="JBHSMA010000021">
    <property type="protein sequence ID" value="MFC5413125.1"/>
    <property type="molecule type" value="Genomic_DNA"/>
</dbReference>
<accession>A0ABW0IHW8</accession>
<evidence type="ECO:0000313" key="1">
    <source>
        <dbReference type="EMBL" id="MFC5413125.1"/>
    </source>
</evidence>
<comment type="caution">
    <text evidence="1">The sequence shown here is derived from an EMBL/GenBank/DDBJ whole genome shotgun (WGS) entry which is preliminary data.</text>
</comment>
<gene>
    <name evidence="1" type="ORF">ACFPMF_27640</name>
</gene>
<protein>
    <submittedName>
        <fullName evidence="1">Uncharacterized protein</fullName>
    </submittedName>
</protein>
<keyword evidence="2" id="KW-1185">Reference proteome</keyword>
<reference evidence="2" key="1">
    <citation type="journal article" date="2019" name="Int. J. Syst. Evol. Microbiol.">
        <title>The Global Catalogue of Microorganisms (GCM) 10K type strain sequencing project: providing services to taxonomists for standard genome sequencing and annotation.</title>
        <authorList>
            <consortium name="The Broad Institute Genomics Platform"/>
            <consortium name="The Broad Institute Genome Sequencing Center for Infectious Disease"/>
            <person name="Wu L."/>
            <person name="Ma J."/>
        </authorList>
    </citation>
    <scope>NUCLEOTIDE SEQUENCE [LARGE SCALE GENOMIC DNA]</scope>
    <source>
        <strain evidence="2">CCUG 55250</strain>
    </source>
</reference>
<dbReference type="Proteomes" id="UP001596106">
    <property type="component" value="Unassembled WGS sequence"/>
</dbReference>